<dbReference type="EMBL" id="LR798287">
    <property type="protein sequence ID" value="CAB5221243.1"/>
    <property type="molecule type" value="Genomic_DNA"/>
</dbReference>
<evidence type="ECO:0000313" key="1">
    <source>
        <dbReference type="EMBL" id="CAB5221243.1"/>
    </source>
</evidence>
<dbReference type="SUPFAM" id="SSF88874">
    <property type="entry name" value="Receptor-binding domain of short tail fibre protein gp12"/>
    <property type="match status" value="1"/>
</dbReference>
<name>A0A6J7X1S7_9CAUD</name>
<protein>
    <submittedName>
        <fullName evidence="1">Uncharacterized protein</fullName>
    </submittedName>
</protein>
<reference evidence="1" key="1">
    <citation type="submission" date="2020-05" db="EMBL/GenBank/DDBJ databases">
        <authorList>
            <person name="Chiriac C."/>
            <person name="Salcher M."/>
            <person name="Ghai R."/>
            <person name="Kavagutti S V."/>
        </authorList>
    </citation>
    <scope>NUCLEOTIDE SEQUENCE</scope>
</reference>
<gene>
    <name evidence="1" type="ORF">UFOVP245_106</name>
</gene>
<proteinExistence type="predicted"/>
<accession>A0A6J7X1S7</accession>
<sequence>MPVTNISLLRSPSSQAGPTTQPAVGVLPNYAILFWYAPIGRWDALNFGGLNTGYFRTYTDICYPKAQFIDALTGTATSLKSNPLIRCIDIDTDWKTKLDVCYAATIVTSDKYSTRLETGGKHSPTDTKVFSRSGQPLGFGKAIADAASTTVKYFPLTTAHSGHDHSVPSCIDALKNVGWGELYPGLTAAAGAEDYQGTQHVAVNLVIRDPSLQGGSTAINSLPKNVIVFGANLPSPDYVNTDDKGGSTIGHRLSATGISAPLLAKTIDVGLIGNAGVLTFRATSNNNGTHTHADIKNTQLAASDKTGQTAYVFNTSAGTIPTTTSPGAGFGDHNHQIEYHNTVTIKSKELRAYITALDQTPIADGVIIGYSIGKFSGYKGTENGPSALPAGWYFCDGTNGTPDLRGYFINANFRDSAHDVELSPTSSTAVSDIVVNLAGAHGHAGPPNLDYNFPGTDQIKTGLGSAVDIGAHGFDKVTEHTHTISTQSSFILGGVTYKNYKVGVNLNYTPPAVDIAFIQYKAP</sequence>
<organism evidence="1">
    <name type="scientific">uncultured Caudovirales phage</name>
    <dbReference type="NCBI Taxonomy" id="2100421"/>
    <lineage>
        <taxon>Viruses</taxon>
        <taxon>Duplodnaviria</taxon>
        <taxon>Heunggongvirae</taxon>
        <taxon>Uroviricota</taxon>
        <taxon>Caudoviricetes</taxon>
        <taxon>Peduoviridae</taxon>
        <taxon>Maltschvirus</taxon>
        <taxon>Maltschvirus maltsch</taxon>
    </lineage>
</organism>